<evidence type="ECO:0000313" key="3">
    <source>
        <dbReference type="EMBL" id="QUL99457.1"/>
    </source>
</evidence>
<organism evidence="3">
    <name type="scientific">Candidatus Fermentithermobacillus carboniphilus</name>
    <dbReference type="NCBI Taxonomy" id="3085328"/>
    <lineage>
        <taxon>Bacteria</taxon>
        <taxon>Bacillati</taxon>
        <taxon>Bacillota</taxon>
        <taxon>Candidatus Fermentithermobacillia</taxon>
        <taxon>Candidatus Fermentithermobacillales</taxon>
        <taxon>Candidatus Fermentithermobacillaceae</taxon>
        <taxon>Candidatus Fermentithermobacillus</taxon>
    </lineage>
</organism>
<dbReference type="InterPro" id="IPR046642">
    <property type="entry name" value="DUF6754"/>
</dbReference>
<sequence>MVISLAAAAPKKGVFIFAPEMMWDCIFIAILFALVAIMIQRARAGLPIPPIRRIAGLEAIDEAIGRATEMGKPVHYSPGMSGFAPETYAGLATLSYVAKMAAQYDTRLIVTIRRPQVHPVAAEIVKQAYLEAGRPDAYNPEDVRFVSDWQFSYTAAVMGIFQREKPAANLMIGYWMAEALVLAEAGAQAGCIQIGANTNVFQIHFFIVTCDYTLIGEELFAASAYLSREPMLTGTVVAQDIVKILIGVLIIIGTIWATATGSPAKLVDFLSL</sequence>
<evidence type="ECO:0000256" key="1">
    <source>
        <dbReference type="SAM" id="Phobius"/>
    </source>
</evidence>
<accession>A0AAT9LGU9</accession>
<protein>
    <recommendedName>
        <fullName evidence="2">DUF6754 domain-containing protein</fullName>
    </recommendedName>
</protein>
<keyword evidence="1" id="KW-0472">Membrane</keyword>
<feature type="transmembrane region" description="Helical" evidence="1">
    <location>
        <begin position="21"/>
        <end position="39"/>
    </location>
</feature>
<reference evidence="3" key="1">
    <citation type="submission" date="2020-10" db="EMBL/GenBank/DDBJ databases">
        <authorList>
            <person name="Kadnikov V."/>
            <person name="Beletsky A.V."/>
            <person name="Mardanov A.V."/>
            <person name="Karnachuk O.V."/>
            <person name="Ravin N.V."/>
        </authorList>
    </citation>
    <scope>NUCLEOTIDE SEQUENCE</scope>
    <source>
        <strain evidence="3">Bu02</strain>
    </source>
</reference>
<feature type="transmembrane region" description="Helical" evidence="1">
    <location>
        <begin position="241"/>
        <end position="259"/>
    </location>
</feature>
<dbReference type="Pfam" id="PF20539">
    <property type="entry name" value="DUF6754"/>
    <property type="match status" value="1"/>
</dbReference>
<proteinExistence type="predicted"/>
<evidence type="ECO:0000259" key="2">
    <source>
        <dbReference type="Pfam" id="PF20539"/>
    </source>
</evidence>
<keyword evidence="1" id="KW-1133">Transmembrane helix</keyword>
<dbReference type="EMBL" id="CP062796">
    <property type="protein sequence ID" value="QUL99457.1"/>
    <property type="molecule type" value="Genomic_DNA"/>
</dbReference>
<dbReference type="AlphaFoldDB" id="A0AAT9LGU9"/>
<name>A0AAT9LGU9_9FIRM</name>
<dbReference type="KEGG" id="fcz:IMF26_05295"/>
<keyword evidence="1" id="KW-0812">Transmembrane</keyword>
<gene>
    <name evidence="3" type="ORF">IMF26_05295</name>
</gene>
<feature type="domain" description="DUF6754" evidence="2">
    <location>
        <begin position="17"/>
        <end position="260"/>
    </location>
</feature>
<reference evidence="3" key="2">
    <citation type="journal article" date="2023" name="Biology">
        <title>Prokaryotic Life Associated with Coal-Fire Gas Vents Revealed by Metagenomics.</title>
        <authorList>
            <person name="Kadnikov V.V."/>
            <person name="Mardanov A.V."/>
            <person name="Beletsky A.V."/>
            <person name="Karnachuk O.V."/>
            <person name="Ravin N.V."/>
        </authorList>
    </citation>
    <scope>NUCLEOTIDE SEQUENCE</scope>
    <source>
        <strain evidence="3">Bu02</strain>
    </source>
</reference>